<dbReference type="GO" id="GO:0004497">
    <property type="term" value="F:monooxygenase activity"/>
    <property type="evidence" value="ECO:0007669"/>
    <property type="project" value="InterPro"/>
</dbReference>
<comment type="similarity">
    <text evidence="1">Belongs to the paxM FAD-dependent monooxygenase family.</text>
</comment>
<keyword evidence="2" id="KW-0285">Flavoprotein</keyword>
<comment type="caution">
    <text evidence="8">The sequence shown here is derived from an EMBL/GenBank/DDBJ whole genome shotgun (WGS) entry which is preliminary data.</text>
</comment>
<evidence type="ECO:0000256" key="4">
    <source>
        <dbReference type="ARBA" id="ARBA00023002"/>
    </source>
</evidence>
<evidence type="ECO:0000256" key="1">
    <source>
        <dbReference type="ARBA" id="ARBA00007992"/>
    </source>
</evidence>
<evidence type="ECO:0000313" key="9">
    <source>
        <dbReference type="Proteomes" id="UP000703661"/>
    </source>
</evidence>
<feature type="domain" description="FAD-binding" evidence="7">
    <location>
        <begin position="293"/>
        <end position="375"/>
    </location>
</feature>
<keyword evidence="6" id="KW-0812">Transmembrane</keyword>
<evidence type="ECO:0000313" key="8">
    <source>
        <dbReference type="EMBL" id="KAG0015130.1"/>
    </source>
</evidence>
<dbReference type="EMBL" id="JAAAID010000657">
    <property type="protein sequence ID" value="KAG0015130.1"/>
    <property type="molecule type" value="Genomic_DNA"/>
</dbReference>
<evidence type="ECO:0000256" key="2">
    <source>
        <dbReference type="ARBA" id="ARBA00022630"/>
    </source>
</evidence>
<feature type="region of interest" description="Disordered" evidence="5">
    <location>
        <begin position="440"/>
        <end position="461"/>
    </location>
</feature>
<dbReference type="PANTHER" id="PTHR47356">
    <property type="entry name" value="FAD-DEPENDENT MONOOXYGENASE ASQG-RELATED"/>
    <property type="match status" value="1"/>
</dbReference>
<keyword evidence="6" id="KW-1133">Transmembrane helix</keyword>
<feature type="domain" description="FAD-binding" evidence="7">
    <location>
        <begin position="8"/>
        <end position="169"/>
    </location>
</feature>
<dbReference type="InterPro" id="IPR002938">
    <property type="entry name" value="FAD-bd"/>
</dbReference>
<sequence>MSRPEPPNVLIVGAGIAGLFLAILLERQKVPYMIYERTKESKPIGSAIGLDVKIMPVMEQLGLLEELKSISLPGAGVEMFDPQLKFMTAILFKGYEEVTGYVPLMFPRPELHRLLRSHVPEEKIVYSKKVLSLEQNEHGAMLRMSDGTTVHGDIVVGADGTYSGVRQGLYKHLEKKGLLPASDKEELTLGHLCMVGTTNPVDPEKYPCVNNEKALFQRVIGKGDPYTWHTVNMRGNKICWGIIRQMDSTVASRDKMFRNSDWGSEGDEGVMNGAFDKPTPIGGTVRDLFEATPKEEISKVFLEEKLFETWYYGRTVLIGDACHKFLPSAGQGAVNAMQDAVVLANHIYEMGEATPENITAAFKEYRDERYGPAKRLMAKSKLLAILQYGMTWKDRLIRYIMFNVIPDGIKMKQFYKDTMHRPQVSYLEYVEARGTGEVLPQKPSKRYAQEKAAAKGEEVPT</sequence>
<keyword evidence="4" id="KW-0560">Oxidoreductase</keyword>
<dbReference type="Pfam" id="PF01494">
    <property type="entry name" value="FAD_binding_3"/>
    <property type="match status" value="2"/>
</dbReference>
<feature type="transmembrane region" description="Helical" evidence="6">
    <location>
        <begin position="6"/>
        <end position="25"/>
    </location>
</feature>
<keyword evidence="3" id="KW-0274">FAD</keyword>
<dbReference type="GO" id="GO:0071949">
    <property type="term" value="F:FAD binding"/>
    <property type="evidence" value="ECO:0007669"/>
    <property type="project" value="InterPro"/>
</dbReference>
<dbReference type="PANTHER" id="PTHR47356:SF2">
    <property type="entry name" value="FAD-BINDING DOMAIN-CONTAINING PROTEIN-RELATED"/>
    <property type="match status" value="1"/>
</dbReference>
<dbReference type="Gene3D" id="3.50.50.60">
    <property type="entry name" value="FAD/NAD(P)-binding domain"/>
    <property type="match status" value="1"/>
</dbReference>
<proteinExistence type="inferred from homology"/>
<evidence type="ECO:0000256" key="5">
    <source>
        <dbReference type="SAM" id="MobiDB-lite"/>
    </source>
</evidence>
<dbReference type="InterPro" id="IPR036188">
    <property type="entry name" value="FAD/NAD-bd_sf"/>
</dbReference>
<keyword evidence="6" id="KW-0472">Membrane</keyword>
<keyword evidence="9" id="KW-1185">Reference proteome</keyword>
<evidence type="ECO:0000256" key="3">
    <source>
        <dbReference type="ARBA" id="ARBA00022827"/>
    </source>
</evidence>
<feature type="compositionally biased region" description="Basic and acidic residues" evidence="5">
    <location>
        <begin position="447"/>
        <end position="461"/>
    </location>
</feature>
<dbReference type="InterPro" id="IPR050562">
    <property type="entry name" value="FAD_mOase_fung"/>
</dbReference>
<organism evidence="8 9">
    <name type="scientific">Entomortierella chlamydospora</name>
    <dbReference type="NCBI Taxonomy" id="101097"/>
    <lineage>
        <taxon>Eukaryota</taxon>
        <taxon>Fungi</taxon>
        <taxon>Fungi incertae sedis</taxon>
        <taxon>Mucoromycota</taxon>
        <taxon>Mortierellomycotina</taxon>
        <taxon>Mortierellomycetes</taxon>
        <taxon>Mortierellales</taxon>
        <taxon>Mortierellaceae</taxon>
        <taxon>Entomortierella</taxon>
    </lineage>
</organism>
<dbReference type="Proteomes" id="UP000703661">
    <property type="component" value="Unassembled WGS sequence"/>
</dbReference>
<protein>
    <recommendedName>
        <fullName evidence="7">FAD-binding domain-containing protein</fullName>
    </recommendedName>
</protein>
<accession>A0A9P6MVE6</accession>
<name>A0A9P6MVE6_9FUNG</name>
<evidence type="ECO:0000256" key="6">
    <source>
        <dbReference type="SAM" id="Phobius"/>
    </source>
</evidence>
<dbReference type="SUPFAM" id="SSF51905">
    <property type="entry name" value="FAD/NAD(P)-binding domain"/>
    <property type="match status" value="1"/>
</dbReference>
<dbReference type="OrthoDB" id="655030at2759"/>
<reference evidence="8" key="1">
    <citation type="journal article" date="2020" name="Fungal Divers.">
        <title>Resolving the Mortierellaceae phylogeny through synthesis of multi-gene phylogenetics and phylogenomics.</title>
        <authorList>
            <person name="Vandepol N."/>
            <person name="Liber J."/>
            <person name="Desiro A."/>
            <person name="Na H."/>
            <person name="Kennedy M."/>
            <person name="Barry K."/>
            <person name="Grigoriev I.V."/>
            <person name="Miller A.N."/>
            <person name="O'Donnell K."/>
            <person name="Stajich J.E."/>
            <person name="Bonito G."/>
        </authorList>
    </citation>
    <scope>NUCLEOTIDE SEQUENCE</scope>
    <source>
        <strain evidence="8">NRRL 2769</strain>
    </source>
</reference>
<evidence type="ECO:0000259" key="7">
    <source>
        <dbReference type="Pfam" id="PF01494"/>
    </source>
</evidence>
<dbReference type="PRINTS" id="PR00420">
    <property type="entry name" value="RNGMNOXGNASE"/>
</dbReference>
<dbReference type="AlphaFoldDB" id="A0A9P6MVE6"/>
<gene>
    <name evidence="8" type="ORF">BGZ80_010033</name>
</gene>